<proteinExistence type="predicted"/>
<comment type="caution">
    <text evidence="1">The sequence shown here is derived from an EMBL/GenBank/DDBJ whole genome shotgun (WGS) entry which is preliminary data.</text>
</comment>
<dbReference type="EMBL" id="BLVP01000007">
    <property type="protein sequence ID" value="GFM36626.1"/>
    <property type="molecule type" value="Genomic_DNA"/>
</dbReference>
<organism evidence="1 2">
    <name type="scientific">Desulfovibrio psychrotolerans</name>
    <dbReference type="NCBI Taxonomy" id="415242"/>
    <lineage>
        <taxon>Bacteria</taxon>
        <taxon>Pseudomonadati</taxon>
        <taxon>Thermodesulfobacteriota</taxon>
        <taxon>Desulfovibrionia</taxon>
        <taxon>Desulfovibrionales</taxon>
        <taxon>Desulfovibrionaceae</taxon>
        <taxon>Desulfovibrio</taxon>
    </lineage>
</organism>
<sequence>MTQQYHTEHEHAACAICGRMFPHPRPAFSRQARACPSCSRPAPVRGGYEPMVQIEAGEHQRLLHLYYAHFEHDVHPSPETAATLRSAMLRCNKFFEGGTSCH</sequence>
<dbReference type="RefSeq" id="WP_174409294.1">
    <property type="nucleotide sequence ID" value="NZ_BLVP01000007.1"/>
</dbReference>
<name>A0A7J0BSC9_9BACT</name>
<protein>
    <submittedName>
        <fullName evidence="1">Uncharacterized protein</fullName>
    </submittedName>
</protein>
<gene>
    <name evidence="1" type="ORF">DSM19430T_13100</name>
</gene>
<reference evidence="1 2" key="1">
    <citation type="submission" date="2020-05" db="EMBL/GenBank/DDBJ databases">
        <title>Draft genome sequence of Desulfovibrio psychrotolerans JS1T.</title>
        <authorList>
            <person name="Ueno A."/>
            <person name="Tamazawa S."/>
            <person name="Tamamura S."/>
            <person name="Murakami T."/>
            <person name="Kiyama T."/>
            <person name="Inomata H."/>
            <person name="Amano Y."/>
            <person name="Miyakawa K."/>
            <person name="Tamaki H."/>
            <person name="Naganuma T."/>
            <person name="Kaneko K."/>
        </authorList>
    </citation>
    <scope>NUCLEOTIDE SEQUENCE [LARGE SCALE GENOMIC DNA]</scope>
    <source>
        <strain evidence="1 2">JS1</strain>
    </source>
</reference>
<dbReference type="Proteomes" id="UP000503820">
    <property type="component" value="Unassembled WGS sequence"/>
</dbReference>
<keyword evidence="2" id="KW-1185">Reference proteome</keyword>
<evidence type="ECO:0000313" key="1">
    <source>
        <dbReference type="EMBL" id="GFM36626.1"/>
    </source>
</evidence>
<dbReference type="AlphaFoldDB" id="A0A7J0BSC9"/>
<evidence type="ECO:0000313" key="2">
    <source>
        <dbReference type="Proteomes" id="UP000503820"/>
    </source>
</evidence>
<accession>A0A7J0BSC9</accession>